<protein>
    <recommendedName>
        <fullName evidence="5">DUF4843 domain-containing protein</fullName>
    </recommendedName>
</protein>
<reference evidence="3 4" key="1">
    <citation type="submission" date="2023-10" db="EMBL/GenBank/DDBJ databases">
        <title>Hymenobacter endophyticus sp. nov., an isolate from the leaf tissues of wheat.</title>
        <authorList>
            <person name="Dai Y."/>
        </authorList>
    </citation>
    <scope>NUCLEOTIDE SEQUENCE [LARGE SCALE GENOMIC DNA]</scope>
    <source>
        <strain evidence="3 4">ZK17L-C2</strain>
    </source>
</reference>
<organism evidence="3 4">
    <name type="scientific">Hymenobacter endophyticus</name>
    <dbReference type="NCBI Taxonomy" id="3076335"/>
    <lineage>
        <taxon>Bacteria</taxon>
        <taxon>Pseudomonadati</taxon>
        <taxon>Bacteroidota</taxon>
        <taxon>Cytophagia</taxon>
        <taxon>Cytophagales</taxon>
        <taxon>Hymenobacteraceae</taxon>
        <taxon>Hymenobacter</taxon>
    </lineage>
</organism>
<proteinExistence type="predicted"/>
<feature type="compositionally biased region" description="Low complexity" evidence="1">
    <location>
        <begin position="273"/>
        <end position="289"/>
    </location>
</feature>
<evidence type="ECO:0000256" key="1">
    <source>
        <dbReference type="SAM" id="MobiDB-lite"/>
    </source>
</evidence>
<evidence type="ECO:0008006" key="5">
    <source>
        <dbReference type="Google" id="ProtNLM"/>
    </source>
</evidence>
<evidence type="ECO:0000313" key="3">
    <source>
        <dbReference type="EMBL" id="MDU0371479.1"/>
    </source>
</evidence>
<feature type="chain" id="PRO_5046944201" description="DUF4843 domain-containing protein" evidence="2">
    <location>
        <begin position="28"/>
        <end position="289"/>
    </location>
</feature>
<gene>
    <name evidence="3" type="ORF">ROI90_13810</name>
</gene>
<keyword evidence="2" id="KW-0732">Signal</keyword>
<feature type="region of interest" description="Disordered" evidence="1">
    <location>
        <begin position="259"/>
        <end position="289"/>
    </location>
</feature>
<sequence>MWPTFIRYRPCLGCLFFLLTYALSAAAQCEHYPWVAVWPNEHTTTIQPRQLFLLSAGSFSNARSGFRQLGRQIPLYLRSTHDSVPLRVLERPVNPQSSDMQLLLQPVRPLLPDTLYSLRYAISDDSYRNLFRMRRARAGSKQLVPVYRWRVAATPDTEAPRWTGTPAMVRREYSENSEGINNYVLFSGPVQDDSPVLVRATIWSARLAAPVISYLTLWQNQLGIGWFTCGGDFTFQWNETCTVAFEALDAAGNRSTATGRPIAFRAPSKPKAEPTITEEPAARPAAPKK</sequence>
<name>A0ABU3TJC5_9BACT</name>
<comment type="caution">
    <text evidence="3">The sequence shown here is derived from an EMBL/GenBank/DDBJ whole genome shotgun (WGS) entry which is preliminary data.</text>
</comment>
<feature type="signal peptide" evidence="2">
    <location>
        <begin position="1"/>
        <end position="27"/>
    </location>
</feature>
<evidence type="ECO:0000256" key="2">
    <source>
        <dbReference type="SAM" id="SignalP"/>
    </source>
</evidence>
<dbReference type="EMBL" id="JAWDJT010000009">
    <property type="protein sequence ID" value="MDU0371479.1"/>
    <property type="molecule type" value="Genomic_DNA"/>
</dbReference>
<dbReference type="RefSeq" id="WP_315998941.1">
    <property type="nucleotide sequence ID" value="NZ_JAWDJT010000009.1"/>
</dbReference>
<accession>A0ABU3TJC5</accession>
<dbReference type="Proteomes" id="UP001250698">
    <property type="component" value="Unassembled WGS sequence"/>
</dbReference>
<evidence type="ECO:0000313" key="4">
    <source>
        <dbReference type="Proteomes" id="UP001250698"/>
    </source>
</evidence>
<keyword evidence="4" id="KW-1185">Reference proteome</keyword>